<dbReference type="EMBL" id="SCFV01000020">
    <property type="protein sequence ID" value="TRO10703.1"/>
    <property type="molecule type" value="Genomic_DNA"/>
</dbReference>
<dbReference type="Proteomes" id="UP000317327">
    <property type="component" value="Unassembled WGS sequence"/>
</dbReference>
<dbReference type="AlphaFoldDB" id="A0ABD7RNZ7"/>
<reference evidence="1 2" key="1">
    <citation type="submission" date="2019-01" db="EMBL/GenBank/DDBJ databases">
        <title>Whole genome shotgun sequencing of Pseudomonas spp. isolated by its ability to degrade furfural.</title>
        <authorList>
            <person name="Donoso R."/>
            <person name="Farkas C."/>
            <person name="Villegas P."/>
            <person name="Gonzales-Toro F."/>
            <person name="Guajardo-Parra M."/>
            <person name="Araya-Nail M."/>
            <person name="Morgante V."/>
            <person name="Perez-Pantoja D."/>
        </authorList>
    </citation>
    <scope>NUCLEOTIDE SEQUENCE [LARGE SCALE GENOMIC DNA]</scope>
    <source>
        <strain evidence="1 2">VN231</strain>
    </source>
</reference>
<gene>
    <name evidence="1" type="ORF">EQ836_25400</name>
</gene>
<comment type="caution">
    <text evidence="1">The sequence shown here is derived from an EMBL/GenBank/DDBJ whole genome shotgun (WGS) entry which is preliminary data.</text>
</comment>
<evidence type="ECO:0000313" key="1">
    <source>
        <dbReference type="EMBL" id="TRO10703.1"/>
    </source>
</evidence>
<evidence type="ECO:0000313" key="2">
    <source>
        <dbReference type="Proteomes" id="UP000317327"/>
    </source>
</evidence>
<organism evidence="1 2">
    <name type="scientific">Ectopseudomonas mendocina</name>
    <name type="common">Pseudomonas mendocina</name>
    <dbReference type="NCBI Taxonomy" id="300"/>
    <lineage>
        <taxon>Bacteria</taxon>
        <taxon>Pseudomonadati</taxon>
        <taxon>Pseudomonadota</taxon>
        <taxon>Gammaproteobacteria</taxon>
        <taxon>Pseudomonadales</taxon>
        <taxon>Pseudomonadaceae</taxon>
        <taxon>Ectopseudomonas</taxon>
    </lineage>
</organism>
<accession>A0ABD7RNZ7</accession>
<name>A0ABD7RNZ7_ECTME</name>
<proteinExistence type="predicted"/>
<protein>
    <submittedName>
        <fullName evidence="1">Uncharacterized protein</fullName>
    </submittedName>
</protein>
<dbReference type="RefSeq" id="WP_143503325.1">
    <property type="nucleotide sequence ID" value="NZ_SCFV01000020.1"/>
</dbReference>
<sequence length="245" mass="26776">MNPFDLESEKFRILFGEQYKLAEQFEAAAQQIADVERSLHGTGEQPGLAELLLDAAEQIRGAASTIQGMNLDRFSQVLGSLSNQIAGLPGRLLKPADEMDFRASLREGIAQVLADSIIDAKLQVESEAVDVAVSDLVSRIKAAMAQLGESSANYFAERNVLKGQLEAEREKNAALVKRMAYFEQDKDNALRLLSSEFANVSKRSGSARLIDVGVGALIALVVSMTTLYPAAEQYLKAQPQHHQQR</sequence>